<dbReference type="GO" id="GO:0016966">
    <property type="term" value="F:nitric oxide reductase activity"/>
    <property type="evidence" value="ECO:0007669"/>
    <property type="project" value="UniProtKB-EC"/>
</dbReference>
<dbReference type="InterPro" id="IPR054309">
    <property type="entry name" value="NorB_cytochrome_c-like"/>
</dbReference>
<evidence type="ECO:0000259" key="2">
    <source>
        <dbReference type="Pfam" id="PF22085"/>
    </source>
</evidence>
<feature type="transmembrane region" description="Helical" evidence="1">
    <location>
        <begin position="588"/>
        <end position="611"/>
    </location>
</feature>
<dbReference type="OrthoDB" id="9767153at2"/>
<feature type="transmembrane region" description="Helical" evidence="1">
    <location>
        <begin position="336"/>
        <end position="358"/>
    </location>
</feature>
<accession>B0TTF6</accession>
<feature type="transmembrane region" description="Helical" evidence="1">
    <location>
        <begin position="480"/>
        <end position="506"/>
    </location>
</feature>
<dbReference type="EC" id="1.7.2.5" evidence="3"/>
<proteinExistence type="predicted"/>
<feature type="transmembrane region" description="Helical" evidence="1">
    <location>
        <begin position="518"/>
        <end position="536"/>
    </location>
</feature>
<feature type="transmembrane region" description="Helical" evidence="1">
    <location>
        <begin position="548"/>
        <end position="568"/>
    </location>
</feature>
<dbReference type="InterPro" id="IPR000883">
    <property type="entry name" value="Cyt_C_Oxase_1"/>
</dbReference>
<dbReference type="Pfam" id="PF00115">
    <property type="entry name" value="COX1"/>
    <property type="match status" value="1"/>
</dbReference>
<dbReference type="Pfam" id="PF22085">
    <property type="entry name" value="NorB_cytochrome_c-like"/>
    <property type="match status" value="1"/>
</dbReference>
<protein>
    <submittedName>
        <fullName evidence="3">Nitric-oxide reductase</fullName>
        <ecNumber evidence="3">1.7.2.5</ecNumber>
    </submittedName>
</protein>
<dbReference type="InterPro" id="IPR036927">
    <property type="entry name" value="Cyt_c_oxase-like_su1_sf"/>
</dbReference>
<feature type="transmembrane region" description="Helical" evidence="1">
    <location>
        <begin position="370"/>
        <end position="393"/>
    </location>
</feature>
<organism evidence="3 4">
    <name type="scientific">Shewanella halifaxensis (strain HAW-EB4)</name>
    <dbReference type="NCBI Taxonomy" id="458817"/>
    <lineage>
        <taxon>Bacteria</taxon>
        <taxon>Pseudomonadati</taxon>
        <taxon>Pseudomonadota</taxon>
        <taxon>Gammaproteobacteria</taxon>
        <taxon>Alteromonadales</taxon>
        <taxon>Shewanellaceae</taxon>
        <taxon>Shewanella</taxon>
    </lineage>
</organism>
<evidence type="ECO:0000256" key="1">
    <source>
        <dbReference type="SAM" id="Phobius"/>
    </source>
</evidence>
<gene>
    <name evidence="3" type="ordered locus">Shal_3554</name>
</gene>
<dbReference type="SUPFAM" id="SSF81442">
    <property type="entry name" value="Cytochrome c oxidase subunit I-like"/>
    <property type="match status" value="1"/>
</dbReference>
<dbReference type="Gene3D" id="1.20.210.10">
    <property type="entry name" value="Cytochrome c oxidase-like, subunit I domain"/>
    <property type="match status" value="1"/>
</dbReference>
<dbReference type="RefSeq" id="WP_012278617.1">
    <property type="nucleotide sequence ID" value="NC_010334.1"/>
</dbReference>
<sequence>MSKQRITAIALLLVLIASFTVLLSIGSEIYREKPPIPTAFVDNQGQTLFSQNDVEQGQLVWRSMGGHQLGSIWGHGSYVAPDWTADWLHHEAQAWLNITAKQRFNTEFAKLDSQQQAGLEQALREDIRKNSVITKANGEIEISLSATRIAAIKQVEQHYLALFGDDPKLSSLREQYAMKEGTVPNLERREQLNAFLFWGAWAAVTERPDADYTYTNNWPFDPQIGNTPTSDNVVWSILSIVTLIAGIGALVWYHAAGKHESLPTPAEQDPLFYNKPTPSQRAVGKYFVTAIGLFLLQILLGGITAHYAVEGQNFYGIPLAEILPYSVTRTWHTQLAVFWIATAWLGTGLYIAPALSGYEPKYQRLGVNVLWVALVIVVLGSMAGEWIGVQQYFDLDMNFLFGHQGYEYIDLGRIWQVLLLAGLLIWLALVTASMRPALKVKNEMRPVIWVLYASCVAIGLFYGAGLFMGKHTNLAIAEYWRWWVVHLWVEGFFETFATSVIALMLVRLGLIRARSANAAVLFATVIFLTGGLIGTLHHLYFTGTPTSVIAWGAIFSALEVVPLALIGFEAVESYRLRAASPWMIRYKWAIMFFVATAFWNLVGAGILGFLINPPIALYFIQGLNTTATHAHAAFMGVYGMLGMGLMLFCLRGLTGQMQWNEKLLKGAFWTMNIGLAAMVFISLLPVGIVQFFAVIDHGYWFARSPEVIHSPLVETLVWMRMPGDVLFSFGGIFMGWFLFDIIKKALAKKKALTVIDDEQVSAKA</sequence>
<dbReference type="KEGG" id="shl:Shal_3554"/>
<feature type="domain" description="Nitric oxide reductase subunit B cytochrome c-like" evidence="2">
    <location>
        <begin position="37"/>
        <end position="219"/>
    </location>
</feature>
<dbReference type="eggNOG" id="COG3256">
    <property type="taxonomic scope" value="Bacteria"/>
</dbReference>
<dbReference type="GO" id="GO:0004129">
    <property type="term" value="F:cytochrome-c oxidase activity"/>
    <property type="evidence" value="ECO:0007669"/>
    <property type="project" value="InterPro"/>
</dbReference>
<dbReference type="EMBL" id="CP000931">
    <property type="protein sequence ID" value="ABZ78097.1"/>
    <property type="molecule type" value="Genomic_DNA"/>
</dbReference>
<dbReference type="PANTHER" id="PTHR10422">
    <property type="entry name" value="CYTOCHROME C OXIDASE SUBUNIT 1"/>
    <property type="match status" value="1"/>
</dbReference>
<dbReference type="AlphaFoldDB" id="B0TTF6"/>
<dbReference type="GO" id="GO:0009060">
    <property type="term" value="P:aerobic respiration"/>
    <property type="evidence" value="ECO:0007669"/>
    <property type="project" value="InterPro"/>
</dbReference>
<evidence type="ECO:0000313" key="4">
    <source>
        <dbReference type="Proteomes" id="UP000001317"/>
    </source>
</evidence>
<feature type="transmembrane region" description="Helical" evidence="1">
    <location>
        <begin position="446"/>
        <end position="468"/>
    </location>
</feature>
<feature type="transmembrane region" description="Helical" evidence="1">
    <location>
        <begin position="673"/>
        <end position="695"/>
    </location>
</feature>
<keyword evidence="3" id="KW-0560">Oxidoreductase</keyword>
<dbReference type="GO" id="GO:0016020">
    <property type="term" value="C:membrane"/>
    <property type="evidence" value="ECO:0007669"/>
    <property type="project" value="InterPro"/>
</dbReference>
<keyword evidence="1" id="KW-1133">Transmembrane helix</keyword>
<keyword evidence="4" id="KW-1185">Reference proteome</keyword>
<feature type="transmembrane region" description="Helical" evidence="1">
    <location>
        <begin position="233"/>
        <end position="253"/>
    </location>
</feature>
<feature type="transmembrane region" description="Helical" evidence="1">
    <location>
        <begin position="286"/>
        <end position="309"/>
    </location>
</feature>
<name>B0TTF6_SHEHH</name>
<dbReference type="Proteomes" id="UP000001317">
    <property type="component" value="Chromosome"/>
</dbReference>
<feature type="transmembrane region" description="Helical" evidence="1">
    <location>
        <begin position="631"/>
        <end position="653"/>
    </location>
</feature>
<dbReference type="STRING" id="458817.Shal_3554"/>
<reference evidence="3" key="1">
    <citation type="submission" date="2008-01" db="EMBL/GenBank/DDBJ databases">
        <title>Complete sequence of Shewanella halifaxensis HAW-EB4.</title>
        <authorList>
            <consortium name="US DOE Joint Genome Institute"/>
            <person name="Copeland A."/>
            <person name="Lucas S."/>
            <person name="Lapidus A."/>
            <person name="Glavina del Rio T."/>
            <person name="Dalin E."/>
            <person name="Tice H."/>
            <person name="Bruce D."/>
            <person name="Goodwin L."/>
            <person name="Pitluck S."/>
            <person name="Sims D."/>
            <person name="Brettin T."/>
            <person name="Detter J.C."/>
            <person name="Han C."/>
            <person name="Kuske C.R."/>
            <person name="Schmutz J."/>
            <person name="Larimer F."/>
            <person name="Land M."/>
            <person name="Hauser L."/>
            <person name="Kyrpides N."/>
            <person name="Kim E."/>
            <person name="Zhao J.-S."/>
            <person name="Richardson P."/>
        </authorList>
    </citation>
    <scope>NUCLEOTIDE SEQUENCE [LARGE SCALE GENOMIC DNA]</scope>
    <source>
        <strain evidence="3">HAW-EB4</strain>
    </source>
</reference>
<keyword evidence="1" id="KW-0812">Transmembrane</keyword>
<dbReference type="PANTHER" id="PTHR10422:SF38">
    <property type="entry name" value="CYTOCHROME B SUBUNIT OF NITRIC OXIDE REDUCTASE"/>
    <property type="match status" value="1"/>
</dbReference>
<dbReference type="HOGENOM" id="CLU_021582_0_0_6"/>
<evidence type="ECO:0000313" key="3">
    <source>
        <dbReference type="EMBL" id="ABZ78097.1"/>
    </source>
</evidence>
<feature type="transmembrane region" description="Helical" evidence="1">
    <location>
        <begin position="725"/>
        <end position="742"/>
    </location>
</feature>
<dbReference type="GO" id="GO:0020037">
    <property type="term" value="F:heme binding"/>
    <property type="evidence" value="ECO:0007669"/>
    <property type="project" value="InterPro"/>
</dbReference>
<keyword evidence="1" id="KW-0472">Membrane</keyword>
<feature type="transmembrane region" description="Helical" evidence="1">
    <location>
        <begin position="413"/>
        <end position="434"/>
    </location>
</feature>